<evidence type="ECO:0000256" key="1">
    <source>
        <dbReference type="ARBA" id="ARBA00022723"/>
    </source>
</evidence>
<dbReference type="PANTHER" id="PTHR31157:SF1">
    <property type="entry name" value="SCP DOMAIN-CONTAINING PROTEIN"/>
    <property type="match status" value="1"/>
</dbReference>
<evidence type="ECO:0000313" key="8">
    <source>
        <dbReference type="Proteomes" id="UP000011509"/>
    </source>
</evidence>
<proteinExistence type="predicted"/>
<keyword evidence="1" id="KW-0479">Metal-binding</keyword>
<dbReference type="InterPro" id="IPR014044">
    <property type="entry name" value="CAP_dom"/>
</dbReference>
<evidence type="ECO:0000256" key="3">
    <source>
        <dbReference type="ARBA" id="ARBA00022833"/>
    </source>
</evidence>
<keyword evidence="8" id="KW-1185">Reference proteome</keyword>
<keyword evidence="5" id="KW-0472">Membrane</keyword>
<gene>
    <name evidence="7" type="ORF">C464_03719</name>
</gene>
<dbReference type="Gene3D" id="3.40.33.10">
    <property type="entry name" value="CAP"/>
    <property type="match status" value="1"/>
</dbReference>
<evidence type="ECO:0000313" key="7">
    <source>
        <dbReference type="EMBL" id="ELZ49817.1"/>
    </source>
</evidence>
<dbReference type="InterPro" id="IPR000058">
    <property type="entry name" value="Znf_AN1"/>
</dbReference>
<keyword evidence="5" id="KW-1133">Transmembrane helix</keyword>
<dbReference type="GO" id="GO:0008270">
    <property type="term" value="F:zinc ion binding"/>
    <property type="evidence" value="ECO:0007669"/>
    <property type="project" value="UniProtKB-KW"/>
</dbReference>
<dbReference type="Gene3D" id="4.10.1110.10">
    <property type="entry name" value="AN1-like Zinc finger"/>
    <property type="match status" value="2"/>
</dbReference>
<protein>
    <recommendedName>
        <fullName evidence="6">AN1-type domain-containing protein</fullName>
    </recommendedName>
</protein>
<organism evidence="7 8">
    <name type="scientific">Halorubrum coriense DSM 10284</name>
    <dbReference type="NCBI Taxonomy" id="1227466"/>
    <lineage>
        <taxon>Archaea</taxon>
        <taxon>Methanobacteriati</taxon>
        <taxon>Methanobacteriota</taxon>
        <taxon>Stenosarchaea group</taxon>
        <taxon>Halobacteria</taxon>
        <taxon>Halobacteriales</taxon>
        <taxon>Haloferacaceae</taxon>
        <taxon>Halorubrum</taxon>
    </lineage>
</organism>
<dbReference type="PANTHER" id="PTHR31157">
    <property type="entry name" value="SCP DOMAIN-CONTAINING PROTEIN"/>
    <property type="match status" value="1"/>
</dbReference>
<dbReference type="CDD" id="cd05379">
    <property type="entry name" value="CAP_bacterial"/>
    <property type="match status" value="1"/>
</dbReference>
<dbReference type="AlphaFoldDB" id="M0ESD2"/>
<feature type="region of interest" description="Disordered" evidence="4">
    <location>
        <begin position="66"/>
        <end position="89"/>
    </location>
</feature>
<feature type="transmembrane region" description="Helical" evidence="5">
    <location>
        <begin position="217"/>
        <end position="236"/>
    </location>
</feature>
<feature type="compositionally biased region" description="Polar residues" evidence="4">
    <location>
        <begin position="162"/>
        <end position="180"/>
    </location>
</feature>
<sequence>MACDHCGREFDSLPYTCKRCGRDFCTEHRLPESHNCHQLKIEQAEQELKREADKDAEPWFKDEFRLSNVEESGSEGRATTHPADESAKPTAECKTCGKRLYEHEAAGCPNCESTFCGEHLADHRADCSDSPTQETVSSSPVTTRDTTSPDVAPDGSVVRGSSAPTQESESEGTSLSRAKNVSSSLLGAPMAIASKLISSAKMVYRYPLTSMWSATKFILILGIIVLLAGQVGIGPIDTSPEELASPLADAAANVTGPADINEQQVERLVREGINERRAERGLGNLSSSASLQEQARLHSEDMVNRDELAHDFSDSTTEERLSMAGCDASGENVAQTWYQEKVDTAEGETYISDEEDLAESLVTQWMNSPPHRENLLRQKWSETGVGVNLTDENKVYATQVFCS</sequence>
<keyword evidence="3" id="KW-0862">Zinc</keyword>
<evidence type="ECO:0000256" key="4">
    <source>
        <dbReference type="SAM" id="MobiDB-lite"/>
    </source>
</evidence>
<dbReference type="SUPFAM" id="SSF55797">
    <property type="entry name" value="PR-1-like"/>
    <property type="match status" value="1"/>
</dbReference>
<evidence type="ECO:0000259" key="6">
    <source>
        <dbReference type="SMART" id="SM00154"/>
    </source>
</evidence>
<evidence type="ECO:0000256" key="2">
    <source>
        <dbReference type="ARBA" id="ARBA00022771"/>
    </source>
</evidence>
<name>M0ESD2_9EURY</name>
<feature type="region of interest" description="Disordered" evidence="4">
    <location>
        <begin position="124"/>
        <end position="180"/>
    </location>
</feature>
<evidence type="ECO:0000256" key="5">
    <source>
        <dbReference type="SAM" id="Phobius"/>
    </source>
</evidence>
<dbReference type="OrthoDB" id="26567at2157"/>
<dbReference type="RefSeq" id="WP_006112189.1">
    <property type="nucleotide sequence ID" value="NZ_AOJL01000018.1"/>
</dbReference>
<dbReference type="STRING" id="1227466.C464_03719"/>
<dbReference type="SMART" id="SM00154">
    <property type="entry name" value="ZnF_AN1"/>
    <property type="match status" value="1"/>
</dbReference>
<dbReference type="SUPFAM" id="SSF118310">
    <property type="entry name" value="AN1-like Zinc finger"/>
    <property type="match status" value="2"/>
</dbReference>
<feature type="compositionally biased region" description="Polar residues" evidence="4">
    <location>
        <begin position="129"/>
        <end position="149"/>
    </location>
</feature>
<comment type="caution">
    <text evidence="7">The sequence shown here is derived from an EMBL/GenBank/DDBJ whole genome shotgun (WGS) entry which is preliminary data.</text>
</comment>
<dbReference type="Pfam" id="PF00188">
    <property type="entry name" value="CAP"/>
    <property type="match status" value="1"/>
</dbReference>
<accession>M0ESD2</accession>
<dbReference type="Pfam" id="PF01428">
    <property type="entry name" value="zf-AN1"/>
    <property type="match status" value="1"/>
</dbReference>
<keyword evidence="5" id="KW-0812">Transmembrane</keyword>
<keyword evidence="2" id="KW-0863">Zinc-finger</keyword>
<dbReference type="InterPro" id="IPR035940">
    <property type="entry name" value="CAP_sf"/>
</dbReference>
<feature type="domain" description="AN1-type" evidence="6">
    <location>
        <begin position="3"/>
        <end position="41"/>
    </location>
</feature>
<reference evidence="7 8" key="1">
    <citation type="journal article" date="2014" name="PLoS Genet.">
        <title>Phylogenetically driven sequencing of extremely halophilic archaea reveals strategies for static and dynamic osmo-response.</title>
        <authorList>
            <person name="Becker E.A."/>
            <person name="Seitzer P.M."/>
            <person name="Tritt A."/>
            <person name="Larsen D."/>
            <person name="Krusor M."/>
            <person name="Yao A.I."/>
            <person name="Wu D."/>
            <person name="Madern D."/>
            <person name="Eisen J.A."/>
            <person name="Darling A.E."/>
            <person name="Facciotti M.T."/>
        </authorList>
    </citation>
    <scope>NUCLEOTIDE SEQUENCE [LARGE SCALE GENOMIC DNA]</scope>
    <source>
        <strain evidence="7 8">DSM 10284</strain>
    </source>
</reference>
<dbReference type="EMBL" id="AOJL01000018">
    <property type="protein sequence ID" value="ELZ49817.1"/>
    <property type="molecule type" value="Genomic_DNA"/>
</dbReference>
<dbReference type="InterPro" id="IPR035896">
    <property type="entry name" value="AN1-like_Znf"/>
</dbReference>
<dbReference type="Proteomes" id="UP000011509">
    <property type="component" value="Unassembled WGS sequence"/>
</dbReference>